<dbReference type="InterPro" id="IPR050194">
    <property type="entry name" value="Glycosyltransferase_grp1"/>
</dbReference>
<organism evidence="2 3">
    <name type="scientific">Halococcus morrhuae DSM 1307</name>
    <dbReference type="NCBI Taxonomy" id="931277"/>
    <lineage>
        <taxon>Archaea</taxon>
        <taxon>Methanobacteriati</taxon>
        <taxon>Methanobacteriota</taxon>
        <taxon>Stenosarchaea group</taxon>
        <taxon>Halobacteria</taxon>
        <taxon>Halobacteriales</taxon>
        <taxon>Halococcaceae</taxon>
        <taxon>Halococcus</taxon>
    </lineage>
</organism>
<keyword evidence="2" id="KW-0808">Transferase</keyword>
<name>M0MCM6_HALMO</name>
<evidence type="ECO:0000313" key="2">
    <source>
        <dbReference type="EMBL" id="EMA43497.1"/>
    </source>
</evidence>
<evidence type="ECO:0000259" key="1">
    <source>
        <dbReference type="Pfam" id="PF00534"/>
    </source>
</evidence>
<dbReference type="PANTHER" id="PTHR45947">
    <property type="entry name" value="SULFOQUINOVOSYL TRANSFERASE SQD2"/>
    <property type="match status" value="1"/>
</dbReference>
<proteinExistence type="predicted"/>
<keyword evidence="3" id="KW-1185">Reference proteome</keyword>
<dbReference type="STRING" id="931277.C448_09632"/>
<dbReference type="SUPFAM" id="SSF53756">
    <property type="entry name" value="UDP-Glycosyltransferase/glycogen phosphorylase"/>
    <property type="match status" value="1"/>
</dbReference>
<dbReference type="Proteomes" id="UP000011568">
    <property type="component" value="Unassembled WGS sequence"/>
</dbReference>
<dbReference type="eggNOG" id="arCOG01410">
    <property type="taxonomic scope" value="Archaea"/>
</dbReference>
<dbReference type="InterPro" id="IPR001296">
    <property type="entry name" value="Glyco_trans_1"/>
</dbReference>
<dbReference type="Pfam" id="PF00534">
    <property type="entry name" value="Glycos_transf_1"/>
    <property type="match status" value="1"/>
</dbReference>
<dbReference type="PANTHER" id="PTHR45947:SF3">
    <property type="entry name" value="SULFOQUINOVOSYL TRANSFERASE SQD2"/>
    <property type="match status" value="1"/>
</dbReference>
<dbReference type="Gene3D" id="3.40.50.2000">
    <property type="entry name" value="Glycogen Phosphorylase B"/>
    <property type="match status" value="2"/>
</dbReference>
<gene>
    <name evidence="2" type="ORF">C448_09632</name>
</gene>
<feature type="domain" description="Glycosyl transferase family 1" evidence="1">
    <location>
        <begin position="197"/>
        <end position="321"/>
    </location>
</feature>
<accession>M0MCM6</accession>
<dbReference type="CDD" id="cd03801">
    <property type="entry name" value="GT4_PimA-like"/>
    <property type="match status" value="1"/>
</dbReference>
<comment type="caution">
    <text evidence="2">The sequence shown here is derived from an EMBL/GenBank/DDBJ whole genome shotgun (WGS) entry which is preliminary data.</text>
</comment>
<dbReference type="AlphaFoldDB" id="M0MCM6"/>
<dbReference type="EMBL" id="AOMC01000119">
    <property type="protein sequence ID" value="EMA43497.1"/>
    <property type="molecule type" value="Genomic_DNA"/>
</dbReference>
<sequence length="386" mass="42762">MHLLVLAEAFYPETSGGAHVRWRFCQLAVERGHDVTVFTPHEDGLAKSETVDGVEIRRPFSVKPDSVPVYSPLAVVTRITASVLLFVYLCWWLRDRDVDGLHSASHLTHWVGKALSVLYDLPLVSFIGYTPSVEVDPSLSPQLFLERVNFRFFMGETVFCQTPGVKAIIERYTDGTVAVLHGILNQKRITDAVSTADRDQQRADLGVGEEETLLVYVGRLVPVKNPIGAVEVLSELSSEYALAIVGDGDEREAVEQAVREYGVENRVQICGALPHEEALATISAADALVLPSHTESYPTVVFEALTLNTAVFVTPVGIVPTIDHPRLHVDSLDEFPRLITETRIESSDGLDTGTLERFSMERYTNGLLDAFERLHRNEKHSRGSLS</sequence>
<protein>
    <submittedName>
        <fullName evidence="2">Group 1 glycosyl transferase</fullName>
    </submittedName>
</protein>
<reference evidence="2 3" key="1">
    <citation type="journal article" date="2014" name="PLoS Genet.">
        <title>Phylogenetically driven sequencing of extremely halophilic archaea reveals strategies for static and dynamic osmo-response.</title>
        <authorList>
            <person name="Becker E.A."/>
            <person name="Seitzer P.M."/>
            <person name="Tritt A."/>
            <person name="Larsen D."/>
            <person name="Krusor M."/>
            <person name="Yao A.I."/>
            <person name="Wu D."/>
            <person name="Madern D."/>
            <person name="Eisen J.A."/>
            <person name="Darling A.E."/>
            <person name="Facciotti M.T."/>
        </authorList>
    </citation>
    <scope>NUCLEOTIDE SEQUENCE [LARGE SCALE GENOMIC DNA]</scope>
    <source>
        <strain evidence="2 3">DSM 1307</strain>
    </source>
</reference>
<dbReference type="PATRIC" id="fig|931277.6.peg.1891"/>
<evidence type="ECO:0000313" key="3">
    <source>
        <dbReference type="Proteomes" id="UP000011568"/>
    </source>
</evidence>
<dbReference type="OrthoDB" id="132546at2157"/>
<dbReference type="GO" id="GO:0016757">
    <property type="term" value="F:glycosyltransferase activity"/>
    <property type="evidence" value="ECO:0007669"/>
    <property type="project" value="InterPro"/>
</dbReference>